<evidence type="ECO:0000313" key="3">
    <source>
        <dbReference type="Proteomes" id="UP000003167"/>
    </source>
</evidence>
<dbReference type="HOGENOM" id="CLU_124948_1_0_10"/>
<proteinExistence type="predicted"/>
<keyword evidence="1" id="KW-0812">Transmembrane</keyword>
<comment type="caution">
    <text evidence="2">The sequence shown here is derived from an EMBL/GenBank/DDBJ whole genome shotgun (WGS) entry which is preliminary data.</text>
</comment>
<dbReference type="InterPro" id="IPR025250">
    <property type="entry name" value="DUF4199"/>
</dbReference>
<accession>H1HPW0</accession>
<feature type="transmembrane region" description="Helical" evidence="1">
    <location>
        <begin position="90"/>
        <end position="113"/>
    </location>
</feature>
<sequence length="188" mass="21522">MVEKRYLCIVYKHKFRLMIDFNAITQTKAFARQDGVFLSMLWIVTFATVVYAPSSDVGGMLMLSTPFFVAWRMIRFRNYALEGVMSYRKALVYCIYTFFYASLLFGVALFVYFRFIDNGRFLGIINTMVIQLTPLYNRSGISTEELTAALGLLSELKPLEIAFAFAVYGTLVGWVCSVFIAAFAKLKR</sequence>
<dbReference type="EMBL" id="AGEK01000037">
    <property type="protein sequence ID" value="EHO67184.1"/>
    <property type="molecule type" value="Genomic_DNA"/>
</dbReference>
<dbReference type="STRING" id="999422.HMPREF9944_02285"/>
<name>H1HPW0_9BACT</name>
<gene>
    <name evidence="2" type="ORF">HMPREF9944_02285</name>
</gene>
<dbReference type="AlphaFoldDB" id="H1HPW0"/>
<organism evidence="2 3">
    <name type="scientific">Segatella maculosa OT 289</name>
    <dbReference type="NCBI Taxonomy" id="999422"/>
    <lineage>
        <taxon>Bacteria</taxon>
        <taxon>Pseudomonadati</taxon>
        <taxon>Bacteroidota</taxon>
        <taxon>Bacteroidia</taxon>
        <taxon>Bacteroidales</taxon>
        <taxon>Prevotellaceae</taxon>
        <taxon>Segatella</taxon>
    </lineage>
</organism>
<feature type="transmembrane region" description="Helical" evidence="1">
    <location>
        <begin position="35"/>
        <end position="51"/>
    </location>
</feature>
<evidence type="ECO:0000256" key="1">
    <source>
        <dbReference type="SAM" id="Phobius"/>
    </source>
</evidence>
<protein>
    <recommendedName>
        <fullName evidence="4">DUF4199 domain-containing protein</fullName>
    </recommendedName>
</protein>
<keyword evidence="1" id="KW-1133">Transmembrane helix</keyword>
<evidence type="ECO:0008006" key="4">
    <source>
        <dbReference type="Google" id="ProtNLM"/>
    </source>
</evidence>
<feature type="transmembrane region" description="Helical" evidence="1">
    <location>
        <begin position="161"/>
        <end position="184"/>
    </location>
</feature>
<reference evidence="2 3" key="1">
    <citation type="submission" date="2011-12" db="EMBL/GenBank/DDBJ databases">
        <title>The Genome Sequence of Prevotella maculosa OT 289.</title>
        <authorList>
            <consortium name="The Broad Institute Genome Sequencing Platform"/>
            <person name="Earl A."/>
            <person name="Ward D."/>
            <person name="Feldgarden M."/>
            <person name="Gevers D."/>
            <person name="Izard J."/>
            <person name="Blanton J.M."/>
            <person name="Mathney J."/>
            <person name="Tanner A.C."/>
            <person name="Dewhirst F.E."/>
            <person name="Young S.K."/>
            <person name="Zeng Q."/>
            <person name="Gargeya S."/>
            <person name="Fitzgerald M."/>
            <person name="Haas B."/>
            <person name="Abouelleil A."/>
            <person name="Alvarado L."/>
            <person name="Arachchi H.M."/>
            <person name="Berlin A."/>
            <person name="Chapman S.B."/>
            <person name="Gearin G."/>
            <person name="Goldberg J."/>
            <person name="Griggs A."/>
            <person name="Gujja S."/>
            <person name="Hansen M."/>
            <person name="Heiman D."/>
            <person name="Howarth C."/>
            <person name="Larimer J."/>
            <person name="Lui A."/>
            <person name="MacDonald P.J.P."/>
            <person name="McCowen C."/>
            <person name="Montmayeur A."/>
            <person name="Murphy C."/>
            <person name="Neiman D."/>
            <person name="Pearson M."/>
            <person name="Priest M."/>
            <person name="Roberts A."/>
            <person name="Saif S."/>
            <person name="Shea T."/>
            <person name="Sisk P."/>
            <person name="Stolte C."/>
            <person name="Sykes S."/>
            <person name="Wortman J."/>
            <person name="Nusbaum C."/>
            <person name="Birren B."/>
        </authorList>
    </citation>
    <scope>NUCLEOTIDE SEQUENCE [LARGE SCALE GENOMIC DNA]</scope>
    <source>
        <strain evidence="2 3">OT 289</strain>
    </source>
</reference>
<keyword evidence="3" id="KW-1185">Reference proteome</keyword>
<dbReference type="Proteomes" id="UP000003167">
    <property type="component" value="Unassembled WGS sequence"/>
</dbReference>
<dbReference type="PATRIC" id="fig|999422.3.peg.2313"/>
<feature type="transmembrane region" description="Helical" evidence="1">
    <location>
        <begin position="57"/>
        <end position="74"/>
    </location>
</feature>
<evidence type="ECO:0000313" key="2">
    <source>
        <dbReference type="EMBL" id="EHO67184.1"/>
    </source>
</evidence>
<dbReference type="Pfam" id="PF13858">
    <property type="entry name" value="DUF4199"/>
    <property type="match status" value="1"/>
</dbReference>
<keyword evidence="1" id="KW-0472">Membrane</keyword>